<feature type="domain" description="Sialate O-acetylesterase" evidence="4">
    <location>
        <begin position="374"/>
        <end position="500"/>
    </location>
</feature>
<dbReference type="SUPFAM" id="SSF52266">
    <property type="entry name" value="SGNH hydrolase"/>
    <property type="match status" value="1"/>
</dbReference>
<dbReference type="AlphaFoldDB" id="A0A8A7KH10"/>
<dbReference type="GO" id="GO:0001681">
    <property type="term" value="F:sialate O-acetylesterase activity"/>
    <property type="evidence" value="ECO:0007669"/>
    <property type="project" value="InterPro"/>
</dbReference>
<dbReference type="Pfam" id="PF02837">
    <property type="entry name" value="Glyco_hydro_2_N"/>
    <property type="match status" value="1"/>
</dbReference>
<dbReference type="Pfam" id="PF03629">
    <property type="entry name" value="SASA"/>
    <property type="match status" value="2"/>
</dbReference>
<reference evidence="5" key="1">
    <citation type="submission" date="2019-12" db="EMBL/GenBank/DDBJ databases">
        <authorList>
            <person name="zhang j."/>
            <person name="sun C.M."/>
        </authorList>
    </citation>
    <scope>NUCLEOTIDE SEQUENCE</scope>
    <source>
        <strain evidence="5">NS-1</strain>
    </source>
</reference>
<dbReference type="KEGG" id="ifn:GM661_14255"/>
<comment type="similarity">
    <text evidence="1">Belongs to the glycosyl hydrolase 2 family.</text>
</comment>
<dbReference type="InterPro" id="IPR008979">
    <property type="entry name" value="Galactose-bd-like_sf"/>
</dbReference>
<evidence type="ECO:0000259" key="3">
    <source>
        <dbReference type="Pfam" id="PF02837"/>
    </source>
</evidence>
<keyword evidence="2" id="KW-0378">Hydrolase</keyword>
<dbReference type="Proteomes" id="UP000665020">
    <property type="component" value="Chromosome"/>
</dbReference>
<dbReference type="PANTHER" id="PTHR22901:SF0">
    <property type="entry name" value="SIALATE O-ACETYLESTERASE"/>
    <property type="match status" value="1"/>
</dbReference>
<feature type="domain" description="Sialate O-acetylesterase" evidence="4">
    <location>
        <begin position="86"/>
        <end position="216"/>
    </location>
</feature>
<dbReference type="PANTHER" id="PTHR22901">
    <property type="entry name" value="SIALATE O-ACETYLESTERASE"/>
    <property type="match status" value="1"/>
</dbReference>
<dbReference type="EMBL" id="CP046640">
    <property type="protein sequence ID" value="QTL99038.1"/>
    <property type="molecule type" value="Genomic_DNA"/>
</dbReference>
<dbReference type="Gene3D" id="3.40.50.1110">
    <property type="entry name" value="SGNH hydrolase"/>
    <property type="match status" value="2"/>
</dbReference>
<dbReference type="RefSeq" id="WP_230867434.1">
    <property type="nucleotide sequence ID" value="NZ_CP046640.1"/>
</dbReference>
<accession>A0A8A7KH10</accession>
<dbReference type="InterPro" id="IPR039329">
    <property type="entry name" value="SIAE"/>
</dbReference>
<name>A0A8A7KH10_9FIRM</name>
<dbReference type="GO" id="GO:0004553">
    <property type="term" value="F:hydrolase activity, hydrolyzing O-glycosyl compounds"/>
    <property type="evidence" value="ECO:0007669"/>
    <property type="project" value="InterPro"/>
</dbReference>
<evidence type="ECO:0000313" key="5">
    <source>
        <dbReference type="EMBL" id="QTL99038.1"/>
    </source>
</evidence>
<evidence type="ECO:0000256" key="2">
    <source>
        <dbReference type="ARBA" id="ARBA00022801"/>
    </source>
</evidence>
<dbReference type="GO" id="GO:0005975">
    <property type="term" value="P:carbohydrate metabolic process"/>
    <property type="evidence" value="ECO:0007669"/>
    <property type="project" value="InterPro"/>
</dbReference>
<dbReference type="SUPFAM" id="SSF49785">
    <property type="entry name" value="Galactose-binding domain-like"/>
    <property type="match status" value="1"/>
</dbReference>
<protein>
    <submittedName>
        <fullName evidence="5">Sialate O-acetylesterase</fullName>
    </submittedName>
</protein>
<dbReference type="InterPro" id="IPR005181">
    <property type="entry name" value="SASA"/>
</dbReference>
<evidence type="ECO:0000259" key="4">
    <source>
        <dbReference type="Pfam" id="PF03629"/>
    </source>
</evidence>
<dbReference type="InterPro" id="IPR036514">
    <property type="entry name" value="SGNH_hydro_sf"/>
</dbReference>
<sequence length="630" mass="71969">MKVIKLPRILSDGMVLQRDKEIKIWGWAAKGERITVLFQDKEYSTVAKNNNTWDFILPPMPAGGPYKMIIDGCNNSITINNILIGDVWVCSGQSNMEIPISRVRDLYEEELSTAWNSEIRQFNVPQIYNFNVPCQDLESGEWKSVDPENILDFSAVAYFFAKELYDRYQVPIGLMNVSVGGSPVEAWLSEDALQGFPGYLESVEKFKDDEYVKGILQKDELAEENWYSNLLEKDQGFLNQRKAWYDSDYDDSEWSTFNLPAFFEELGLDNFNGAIWLRKEVEVPASMLNRSARLLLGRIIDSDTAYINGIVVGKTEYQYPPRKYDIPEGLLKEGKNYIAIRVVCNNGQGGFVEDKPYKITAGEEMIDLKGEWRYKVGAVCESKPETTFVQWKPLGLFNGMIAPLLSYTIKGVIWYQGESNDLRPEEYRDLFSSLISDWRQKWKQGIFPFLYVQLPNYGQNVDYSAESNWAVIREAQLKALSVSNTAMVVTIDIGEWNDLHPLNKKDVGIRLALAARFRVYGEEDIVYSGPIYSSMKVEGKKIILTFDHIGSGLTAKGDGKLKTFFLVDSNNKPHKTEAEIRNDKVIVWNEKVKDPVAVYYAWSDNPEHANLYNKEGLPASPFRTGELCRK</sequence>
<organism evidence="5 6">
    <name type="scientific">Iocasia fonsfrigidae</name>
    <dbReference type="NCBI Taxonomy" id="2682810"/>
    <lineage>
        <taxon>Bacteria</taxon>
        <taxon>Bacillati</taxon>
        <taxon>Bacillota</taxon>
        <taxon>Clostridia</taxon>
        <taxon>Halanaerobiales</taxon>
        <taxon>Halanaerobiaceae</taxon>
        <taxon>Iocasia</taxon>
    </lineage>
</organism>
<dbReference type="InterPro" id="IPR006104">
    <property type="entry name" value="Glyco_hydro_2_N"/>
</dbReference>
<keyword evidence="6" id="KW-1185">Reference proteome</keyword>
<proteinExistence type="inferred from homology"/>
<evidence type="ECO:0000256" key="1">
    <source>
        <dbReference type="ARBA" id="ARBA00007401"/>
    </source>
</evidence>
<evidence type="ECO:0000313" key="6">
    <source>
        <dbReference type="Proteomes" id="UP000665020"/>
    </source>
</evidence>
<gene>
    <name evidence="5" type="ORF">GM661_14255</name>
</gene>
<feature type="domain" description="Glycosyl hydrolases family 2 sugar binding" evidence="3">
    <location>
        <begin position="220"/>
        <end position="364"/>
    </location>
</feature>